<evidence type="ECO:0000256" key="2">
    <source>
        <dbReference type="ARBA" id="ARBA00022475"/>
    </source>
</evidence>
<evidence type="ECO:0000256" key="4">
    <source>
        <dbReference type="ARBA" id="ARBA00022989"/>
    </source>
</evidence>
<evidence type="ECO:0000256" key="1">
    <source>
        <dbReference type="ARBA" id="ARBA00004651"/>
    </source>
</evidence>
<keyword evidence="3 6" id="KW-0812">Transmembrane</keyword>
<evidence type="ECO:0000313" key="8">
    <source>
        <dbReference type="Proteomes" id="UP000003807"/>
    </source>
</evidence>
<dbReference type="GO" id="GO:0015297">
    <property type="term" value="F:antiporter activity"/>
    <property type="evidence" value="ECO:0007669"/>
    <property type="project" value="InterPro"/>
</dbReference>
<dbReference type="InterPro" id="IPR051327">
    <property type="entry name" value="MATE_MepA_subfamily"/>
</dbReference>
<feature type="transmembrane region" description="Helical" evidence="6">
    <location>
        <begin position="58"/>
        <end position="80"/>
    </location>
</feature>
<gene>
    <name evidence="7" type="ORF">HMPREF9289_1891</name>
</gene>
<keyword evidence="5 6" id="KW-0472">Membrane</keyword>
<dbReference type="Proteomes" id="UP000003807">
    <property type="component" value="Unassembled WGS sequence"/>
</dbReference>
<comment type="subcellular location">
    <subcellularLocation>
        <location evidence="1">Cell membrane</location>
        <topology evidence="1">Multi-pass membrane protein</topology>
    </subcellularLocation>
</comment>
<dbReference type="EMBL" id="AEDP01000025">
    <property type="protein sequence ID" value="EFL54352.1"/>
    <property type="molecule type" value="Genomic_DNA"/>
</dbReference>
<dbReference type="RefSeq" id="WP_002839665.1">
    <property type="nucleotide sequence ID" value="NZ_AEDP01000025.1"/>
</dbReference>
<dbReference type="GO" id="GO:0042910">
    <property type="term" value="F:xenobiotic transmembrane transporter activity"/>
    <property type="evidence" value="ECO:0007669"/>
    <property type="project" value="InterPro"/>
</dbReference>
<dbReference type="PANTHER" id="PTHR43823">
    <property type="entry name" value="SPORULATION PROTEIN YKVU"/>
    <property type="match status" value="1"/>
</dbReference>
<accession>E1KX63</accession>
<organism evidence="7 8">
    <name type="scientific">Finegoldia magna BVS033A4</name>
    <dbReference type="NCBI Taxonomy" id="866773"/>
    <lineage>
        <taxon>Bacteria</taxon>
        <taxon>Bacillati</taxon>
        <taxon>Bacillota</taxon>
        <taxon>Tissierellia</taxon>
        <taxon>Tissierellales</taxon>
        <taxon>Peptoniphilaceae</taxon>
        <taxon>Finegoldia</taxon>
    </lineage>
</organism>
<evidence type="ECO:0000313" key="7">
    <source>
        <dbReference type="EMBL" id="EFL54352.1"/>
    </source>
</evidence>
<evidence type="ECO:0000256" key="5">
    <source>
        <dbReference type="ARBA" id="ARBA00023136"/>
    </source>
</evidence>
<proteinExistence type="predicted"/>
<comment type="caution">
    <text evidence="7">The sequence shown here is derived from an EMBL/GenBank/DDBJ whole genome shotgun (WGS) entry which is preliminary data.</text>
</comment>
<feature type="non-terminal residue" evidence="7">
    <location>
        <position position="109"/>
    </location>
</feature>
<dbReference type="Pfam" id="PF01554">
    <property type="entry name" value="MatE"/>
    <property type="match status" value="1"/>
</dbReference>
<name>E1KX63_FINMA</name>
<evidence type="ECO:0000256" key="6">
    <source>
        <dbReference type="SAM" id="Phobius"/>
    </source>
</evidence>
<feature type="transmembrane region" description="Helical" evidence="6">
    <location>
        <begin position="21"/>
        <end position="38"/>
    </location>
</feature>
<reference evidence="7 8" key="1">
    <citation type="submission" date="2010-08" db="EMBL/GenBank/DDBJ databases">
        <authorList>
            <person name="Durkin A.S."/>
            <person name="Madupu R."/>
            <person name="Torralba M."/>
            <person name="Gillis M."/>
            <person name="Methe B."/>
            <person name="Sutton G."/>
            <person name="Nelson K.E."/>
        </authorList>
    </citation>
    <scope>NUCLEOTIDE SEQUENCE [LARGE SCALE GENOMIC DNA]</scope>
    <source>
        <strain evidence="7 8">BVS033A4</strain>
    </source>
</reference>
<dbReference type="GO" id="GO:0005886">
    <property type="term" value="C:plasma membrane"/>
    <property type="evidence" value="ECO:0007669"/>
    <property type="project" value="UniProtKB-SubCell"/>
</dbReference>
<dbReference type="AlphaFoldDB" id="E1KX63"/>
<evidence type="ECO:0000256" key="3">
    <source>
        <dbReference type="ARBA" id="ARBA00022692"/>
    </source>
</evidence>
<keyword evidence="2" id="KW-1003">Cell membrane</keyword>
<protein>
    <recommendedName>
        <fullName evidence="9">MATE domain protein</fullName>
    </recommendedName>
</protein>
<dbReference type="InterPro" id="IPR002528">
    <property type="entry name" value="MATE_fam"/>
</dbReference>
<sequence length="109" mass="11775">MKQNMKEQLLTKKPLSLMFQLSIPAVIGMVVIGLYPLMDGIFAGQIIGENAMAACSIAMPLTFFNNGIATLIGIGSASILSRAMGKGDKDTIDKLMGNLIYWVIFFSTI</sequence>
<evidence type="ECO:0008006" key="9">
    <source>
        <dbReference type="Google" id="ProtNLM"/>
    </source>
</evidence>
<dbReference type="PANTHER" id="PTHR43823:SF3">
    <property type="entry name" value="MULTIDRUG EXPORT PROTEIN MEPA"/>
    <property type="match status" value="1"/>
</dbReference>
<keyword evidence="4 6" id="KW-1133">Transmembrane helix</keyword>